<comment type="subcellular location">
    <subcellularLocation>
        <location evidence="1">Cell membrane</location>
        <topology evidence="1">Multi-pass membrane protein</topology>
    </subcellularLocation>
</comment>
<dbReference type="EMBL" id="GL435087">
    <property type="protein sequence ID" value="EFN74033.1"/>
    <property type="molecule type" value="Genomic_DNA"/>
</dbReference>
<dbReference type="GO" id="GO:0004984">
    <property type="term" value="F:olfactory receptor activity"/>
    <property type="evidence" value="ECO:0007669"/>
    <property type="project" value="InterPro"/>
</dbReference>
<evidence type="ECO:0000256" key="10">
    <source>
        <dbReference type="SAM" id="Phobius"/>
    </source>
</evidence>
<evidence type="ECO:0000256" key="4">
    <source>
        <dbReference type="ARBA" id="ARBA00022692"/>
    </source>
</evidence>
<reference evidence="11 12" key="1">
    <citation type="journal article" date="2010" name="Science">
        <title>Genomic comparison of the ants Camponotus floridanus and Harpegnathos saltator.</title>
        <authorList>
            <person name="Bonasio R."/>
            <person name="Zhang G."/>
            <person name="Ye C."/>
            <person name="Mutti N.S."/>
            <person name="Fang X."/>
            <person name="Qin N."/>
            <person name="Donahue G."/>
            <person name="Yang P."/>
            <person name="Li Q."/>
            <person name="Li C."/>
            <person name="Zhang P."/>
            <person name="Huang Z."/>
            <person name="Berger S.L."/>
            <person name="Reinberg D."/>
            <person name="Wang J."/>
            <person name="Liebig J."/>
        </authorList>
    </citation>
    <scope>NUCLEOTIDE SEQUENCE [LARGE SCALE GENOMIC DNA]</scope>
    <source>
        <strain evidence="12">C129</strain>
    </source>
</reference>
<dbReference type="PANTHER" id="PTHR21137">
    <property type="entry name" value="ODORANT RECEPTOR"/>
    <property type="match status" value="1"/>
</dbReference>
<keyword evidence="9" id="KW-0807">Transducer</keyword>
<feature type="non-terminal residue" evidence="11">
    <location>
        <position position="159"/>
    </location>
</feature>
<evidence type="ECO:0000256" key="6">
    <source>
        <dbReference type="ARBA" id="ARBA00022989"/>
    </source>
</evidence>
<organism evidence="12">
    <name type="scientific">Camponotus floridanus</name>
    <name type="common">Florida carpenter ant</name>
    <dbReference type="NCBI Taxonomy" id="104421"/>
    <lineage>
        <taxon>Eukaryota</taxon>
        <taxon>Metazoa</taxon>
        <taxon>Ecdysozoa</taxon>
        <taxon>Arthropoda</taxon>
        <taxon>Hexapoda</taxon>
        <taxon>Insecta</taxon>
        <taxon>Pterygota</taxon>
        <taxon>Neoptera</taxon>
        <taxon>Endopterygota</taxon>
        <taxon>Hymenoptera</taxon>
        <taxon>Apocrita</taxon>
        <taxon>Aculeata</taxon>
        <taxon>Formicoidea</taxon>
        <taxon>Formicidae</taxon>
        <taxon>Formicinae</taxon>
        <taxon>Camponotus</taxon>
    </lineage>
</organism>
<keyword evidence="7 10" id="KW-0472">Membrane</keyword>
<keyword evidence="12" id="KW-1185">Reference proteome</keyword>
<keyword evidence="6 10" id="KW-1133">Transmembrane helix</keyword>
<evidence type="ECO:0000256" key="1">
    <source>
        <dbReference type="ARBA" id="ARBA00004651"/>
    </source>
</evidence>
<evidence type="ECO:0000256" key="3">
    <source>
        <dbReference type="ARBA" id="ARBA00022606"/>
    </source>
</evidence>
<dbReference type="GO" id="GO:0005886">
    <property type="term" value="C:plasma membrane"/>
    <property type="evidence" value="ECO:0007669"/>
    <property type="project" value="UniProtKB-SubCell"/>
</dbReference>
<keyword evidence="8" id="KW-0675">Receptor</keyword>
<keyword evidence="3" id="KW-0716">Sensory transduction</keyword>
<dbReference type="GO" id="GO:0005549">
    <property type="term" value="F:odorant binding"/>
    <property type="evidence" value="ECO:0007669"/>
    <property type="project" value="InterPro"/>
</dbReference>
<name>E1ZXR1_CAMFO</name>
<keyword evidence="2" id="KW-1003">Cell membrane</keyword>
<dbReference type="AlphaFoldDB" id="E1ZXR1"/>
<evidence type="ECO:0000256" key="8">
    <source>
        <dbReference type="ARBA" id="ARBA00023170"/>
    </source>
</evidence>
<keyword evidence="4 10" id="KW-0812">Transmembrane</keyword>
<evidence type="ECO:0000313" key="12">
    <source>
        <dbReference type="Proteomes" id="UP000000311"/>
    </source>
</evidence>
<dbReference type="Proteomes" id="UP000000311">
    <property type="component" value="Unassembled WGS sequence"/>
</dbReference>
<feature type="transmembrane region" description="Helical" evidence="10">
    <location>
        <begin position="73"/>
        <end position="101"/>
    </location>
</feature>
<protein>
    <submittedName>
        <fullName evidence="11">Uncharacterized protein</fullName>
    </submittedName>
</protein>
<sequence length="159" mass="18729">LREIEDFLRTSDDNEKIILQKYADRYFFFSVFIIICNCLAVVVFSCGPLLLLTKFPIEVWYPFPIESPIAIRIFYTIQVYCIIKTGLNFMPNFILAILFLYSSARLEMLCLKIQNAKNKRQINSCIKKHQKIIKYMNEIKHTVKYILLKTNIMTASLII</sequence>
<keyword evidence="5" id="KW-0552">Olfaction</keyword>
<dbReference type="Pfam" id="PF02949">
    <property type="entry name" value="7tm_6"/>
    <property type="match status" value="1"/>
</dbReference>
<accession>E1ZXR1</accession>
<dbReference type="InterPro" id="IPR004117">
    <property type="entry name" value="7tm6_olfct_rcpt"/>
</dbReference>
<dbReference type="PANTHER" id="PTHR21137:SF35">
    <property type="entry name" value="ODORANT RECEPTOR 19A-RELATED"/>
    <property type="match status" value="1"/>
</dbReference>
<evidence type="ECO:0000313" key="11">
    <source>
        <dbReference type="EMBL" id="EFN74033.1"/>
    </source>
</evidence>
<evidence type="ECO:0000256" key="2">
    <source>
        <dbReference type="ARBA" id="ARBA00022475"/>
    </source>
</evidence>
<dbReference type="GO" id="GO:0007165">
    <property type="term" value="P:signal transduction"/>
    <property type="evidence" value="ECO:0007669"/>
    <property type="project" value="UniProtKB-KW"/>
</dbReference>
<evidence type="ECO:0000256" key="5">
    <source>
        <dbReference type="ARBA" id="ARBA00022725"/>
    </source>
</evidence>
<feature type="transmembrane region" description="Helical" evidence="10">
    <location>
        <begin position="26"/>
        <end position="53"/>
    </location>
</feature>
<gene>
    <name evidence="11" type="ORF">EAG_14617</name>
</gene>
<feature type="non-terminal residue" evidence="11">
    <location>
        <position position="1"/>
    </location>
</feature>
<evidence type="ECO:0000256" key="9">
    <source>
        <dbReference type="ARBA" id="ARBA00023224"/>
    </source>
</evidence>
<evidence type="ECO:0000256" key="7">
    <source>
        <dbReference type="ARBA" id="ARBA00023136"/>
    </source>
</evidence>
<proteinExistence type="predicted"/>
<dbReference type="OrthoDB" id="6604226at2759"/>
<dbReference type="InParanoid" id="E1ZXR1"/>